<accession>A0A939FFW1</accession>
<feature type="non-terminal residue" evidence="2">
    <location>
        <position position="1"/>
    </location>
</feature>
<protein>
    <submittedName>
        <fullName evidence="2">Uncharacterized protein</fullName>
    </submittedName>
</protein>
<dbReference type="RefSeq" id="WP_206969225.1">
    <property type="nucleotide sequence ID" value="NZ_JAFLRJ010000605.1"/>
</dbReference>
<keyword evidence="3" id="KW-1185">Reference proteome</keyword>
<sequence>TGQWTEGPYTWNTGTDLPSDDTDTDPAALIADVIRDRLLPASIRKPRHVGDTPWEDPDVMAAEVAPAPKPPAKKARARKPRKKTPVAA</sequence>
<evidence type="ECO:0000313" key="3">
    <source>
        <dbReference type="Proteomes" id="UP000664167"/>
    </source>
</evidence>
<name>A0A939FFW1_9ACTN</name>
<proteinExistence type="predicted"/>
<reference evidence="2" key="1">
    <citation type="submission" date="2021-03" db="EMBL/GenBank/DDBJ databases">
        <title>Streptomyces poriferae sp. nov., a novel marine sponge-derived Actinobacteria species with anti-MRSA activity.</title>
        <authorList>
            <person name="Sandoval-Powers M."/>
            <person name="Kralova S."/>
            <person name="Nguyen G.-S."/>
            <person name="Fawwal D."/>
            <person name="Degnes K."/>
            <person name="Klinkenberg G."/>
            <person name="Sletta H."/>
            <person name="Wentzel A."/>
            <person name="Liles M.R."/>
        </authorList>
    </citation>
    <scope>NUCLEOTIDE SEQUENCE</scope>
    <source>
        <strain evidence="2">DSM 41794</strain>
    </source>
</reference>
<comment type="caution">
    <text evidence="2">The sequence shown here is derived from an EMBL/GenBank/DDBJ whole genome shotgun (WGS) entry which is preliminary data.</text>
</comment>
<organism evidence="2 3">
    <name type="scientific">Streptomyces beijiangensis</name>
    <dbReference type="NCBI Taxonomy" id="163361"/>
    <lineage>
        <taxon>Bacteria</taxon>
        <taxon>Bacillati</taxon>
        <taxon>Actinomycetota</taxon>
        <taxon>Actinomycetes</taxon>
        <taxon>Kitasatosporales</taxon>
        <taxon>Streptomycetaceae</taxon>
        <taxon>Streptomyces</taxon>
    </lineage>
</organism>
<dbReference type="Proteomes" id="UP000664167">
    <property type="component" value="Unassembled WGS sequence"/>
</dbReference>
<gene>
    <name evidence="2" type="ORF">J0695_37455</name>
</gene>
<dbReference type="EMBL" id="JAFLRJ010000605">
    <property type="protein sequence ID" value="MBO0517406.1"/>
    <property type="molecule type" value="Genomic_DNA"/>
</dbReference>
<dbReference type="AlphaFoldDB" id="A0A939FFW1"/>
<evidence type="ECO:0000313" key="2">
    <source>
        <dbReference type="EMBL" id="MBO0517406.1"/>
    </source>
</evidence>
<feature type="compositionally biased region" description="Basic residues" evidence="1">
    <location>
        <begin position="71"/>
        <end position="88"/>
    </location>
</feature>
<feature type="region of interest" description="Disordered" evidence="1">
    <location>
        <begin position="1"/>
        <end position="25"/>
    </location>
</feature>
<evidence type="ECO:0000256" key="1">
    <source>
        <dbReference type="SAM" id="MobiDB-lite"/>
    </source>
</evidence>
<feature type="region of interest" description="Disordered" evidence="1">
    <location>
        <begin position="63"/>
        <end position="88"/>
    </location>
</feature>